<dbReference type="GO" id="GO:0005737">
    <property type="term" value="C:cytoplasm"/>
    <property type="evidence" value="ECO:0007669"/>
    <property type="project" value="UniProtKB-SubCell"/>
</dbReference>
<reference evidence="13" key="1">
    <citation type="submission" date="2020-12" db="UniProtKB">
        <authorList>
            <consortium name="WormBaseParasite"/>
        </authorList>
    </citation>
    <scope>IDENTIFICATION</scope>
    <source>
        <strain evidence="13">MHco3</strain>
    </source>
</reference>
<keyword evidence="7" id="KW-0539">Nucleus</keyword>
<comment type="subcellular location">
    <subcellularLocation>
        <location evidence="2">Cytoplasm</location>
    </subcellularLocation>
    <subcellularLocation>
        <location evidence="1">Nucleus</location>
    </subcellularLocation>
</comment>
<keyword evidence="12" id="KW-1185">Reference proteome</keyword>
<dbReference type="SUPFAM" id="SSF48371">
    <property type="entry name" value="ARM repeat"/>
    <property type="match status" value="2"/>
</dbReference>
<dbReference type="InterPro" id="IPR001494">
    <property type="entry name" value="Importin-beta_N"/>
</dbReference>
<evidence type="ECO:0000259" key="11">
    <source>
        <dbReference type="PROSITE" id="PS50166"/>
    </source>
</evidence>
<dbReference type="Proteomes" id="UP000025227">
    <property type="component" value="Unplaced"/>
</dbReference>
<dbReference type="GO" id="GO:0000226">
    <property type="term" value="P:microtubule cytoskeleton organization"/>
    <property type="evidence" value="ECO:0007669"/>
    <property type="project" value="UniProtKB-ARBA"/>
</dbReference>
<dbReference type="Gene3D" id="1.25.10.10">
    <property type="entry name" value="Leucine-rich Repeat Variant"/>
    <property type="match status" value="1"/>
</dbReference>
<dbReference type="PROSITE" id="PS50166">
    <property type="entry name" value="IMPORTIN_B_NT"/>
    <property type="match status" value="1"/>
</dbReference>
<dbReference type="AlphaFoldDB" id="A0A7I4Z0K7"/>
<dbReference type="InterPro" id="IPR016024">
    <property type="entry name" value="ARM-type_fold"/>
</dbReference>
<dbReference type="InterPro" id="IPR041653">
    <property type="entry name" value="Importin_rep_4"/>
</dbReference>
<dbReference type="Pfam" id="PF13513">
    <property type="entry name" value="HEAT_EZ"/>
    <property type="match status" value="1"/>
</dbReference>
<dbReference type="InterPro" id="IPR041389">
    <property type="entry name" value="Importin_rep_6"/>
</dbReference>
<keyword evidence="9" id="KW-0175">Coiled coil</keyword>
<evidence type="ECO:0000256" key="4">
    <source>
        <dbReference type="ARBA" id="ARBA00022490"/>
    </source>
</evidence>
<evidence type="ECO:0000313" key="13">
    <source>
        <dbReference type="WBParaSite" id="HCON_00166160-00002"/>
    </source>
</evidence>
<dbReference type="Pfam" id="PF25780">
    <property type="entry name" value="TPR_IPO5"/>
    <property type="match status" value="1"/>
</dbReference>
<dbReference type="GO" id="GO:0031267">
    <property type="term" value="F:small GTPase binding"/>
    <property type="evidence" value="ECO:0007669"/>
    <property type="project" value="InterPro"/>
</dbReference>
<feature type="domain" description="Importin N-terminal" evidence="11">
    <location>
        <begin position="184"/>
        <end position="254"/>
    </location>
</feature>
<dbReference type="GO" id="GO:0006606">
    <property type="term" value="P:protein import into nucleus"/>
    <property type="evidence" value="ECO:0007669"/>
    <property type="project" value="InterPro"/>
</dbReference>
<proteinExistence type="predicted"/>
<accession>A0A7I4Z0K7</accession>
<dbReference type="SMART" id="SM01349">
    <property type="entry name" value="TOG"/>
    <property type="match status" value="1"/>
</dbReference>
<evidence type="ECO:0000256" key="10">
    <source>
        <dbReference type="SAM" id="MobiDB-lite"/>
    </source>
</evidence>
<evidence type="ECO:0000256" key="6">
    <source>
        <dbReference type="ARBA" id="ARBA00022927"/>
    </source>
</evidence>
<evidence type="ECO:0000256" key="3">
    <source>
        <dbReference type="ARBA" id="ARBA00022448"/>
    </source>
</evidence>
<dbReference type="InterPro" id="IPR000357">
    <property type="entry name" value="HEAT"/>
</dbReference>
<dbReference type="GO" id="GO:0005634">
    <property type="term" value="C:nucleus"/>
    <property type="evidence" value="ECO:0007669"/>
    <property type="project" value="UniProtKB-SubCell"/>
</dbReference>
<keyword evidence="6" id="KW-0653">Protein transport</keyword>
<feature type="coiled-coil region" evidence="9">
    <location>
        <begin position="925"/>
        <end position="966"/>
    </location>
</feature>
<evidence type="ECO:0000256" key="9">
    <source>
        <dbReference type="SAM" id="Coils"/>
    </source>
</evidence>
<feature type="region of interest" description="Disordered" evidence="10">
    <location>
        <begin position="25"/>
        <end position="56"/>
    </location>
</feature>
<dbReference type="Pfam" id="PF02985">
    <property type="entry name" value="HEAT"/>
    <property type="match status" value="1"/>
</dbReference>
<feature type="repeat" description="HEAT" evidence="8">
    <location>
        <begin position="1045"/>
        <end position="1082"/>
    </location>
</feature>
<keyword evidence="4" id="KW-0963">Cytoplasm</keyword>
<dbReference type="WBParaSite" id="HCON_00166160-00002">
    <property type="protein sequence ID" value="HCON_00166160-00002"/>
    <property type="gene ID" value="HCON_00166160"/>
</dbReference>
<dbReference type="OrthoDB" id="543373at2759"/>
<evidence type="ECO:0000313" key="12">
    <source>
        <dbReference type="Proteomes" id="UP000025227"/>
    </source>
</evidence>
<evidence type="ECO:0000256" key="7">
    <source>
        <dbReference type="ARBA" id="ARBA00023242"/>
    </source>
</evidence>
<dbReference type="PANTHER" id="PTHR10527">
    <property type="entry name" value="IMPORTIN BETA"/>
    <property type="match status" value="1"/>
</dbReference>
<evidence type="ECO:0000256" key="8">
    <source>
        <dbReference type="PROSITE-ProRule" id="PRU00103"/>
    </source>
</evidence>
<dbReference type="InterPro" id="IPR034085">
    <property type="entry name" value="TOG"/>
</dbReference>
<dbReference type="Pfam" id="PF18808">
    <property type="entry name" value="Importin_rep_4"/>
    <property type="match status" value="1"/>
</dbReference>
<protein>
    <submittedName>
        <fullName evidence="13">Importin N-terminal domain-containing protein</fullName>
    </submittedName>
</protein>
<dbReference type="PROSITE" id="PS50077">
    <property type="entry name" value="HEAT_REPEAT"/>
    <property type="match status" value="1"/>
</dbReference>
<dbReference type="InterPro" id="IPR057672">
    <property type="entry name" value="TPR_IPO4/5"/>
</dbReference>
<dbReference type="InterPro" id="IPR021133">
    <property type="entry name" value="HEAT_type_2"/>
</dbReference>
<dbReference type="OMA" id="PKRFVQE"/>
<evidence type="ECO:0000256" key="1">
    <source>
        <dbReference type="ARBA" id="ARBA00004123"/>
    </source>
</evidence>
<dbReference type="InterPro" id="IPR040122">
    <property type="entry name" value="Importin_beta"/>
</dbReference>
<sequence>MFCEFKWSTSKDQLNQLMKGMHVQPRVMRKPSAQRPHPKRQASKDAEFGSPLHSPLHEPLQKRRRILIKRLKPSRSDSELYDSNGTVYRKIYDSDQRRDSPWAQHERITILSENGGQEVEKARNHCSTMDMHDFTIKRLGHPHIEMDLHRFNQLVVHMQSSDNAERSGAEKIYSEMELARKASLLFSLYCTADAPIESRLMCLVLLRRLLSSNWEQLWQDLGTEQKSFTDQLINSVMAESDSRLRKKLLSVVAEVARNTVDEDTGKQNWAEVLQFLEHCMASENITEVEFVAILLESVPNIFGSEQDVYIPRIKNAFSALFKSADPEIRSSAFKAFVTFIVENDDDDHLVRALSPLMSQVVEVCRYTCTHDDGDDTPLQCLSELEAAAPKMVNPHLSNFLEMCIACVLNTEKDDAYRHSATEVLATICEYSTAVLKKRYSQSIFYILKAVLLLMTHLTMDLNEWLEVDELDAEDDEESVAVGESALDRIACALNGKYILSSFVALTGKLRHSEDWQERHVALMGFSVIGEGCQRVMEPQIQTIVRELIPFLNDKHPRVRYAACNAIGQMSSDFAPALQKKCHEWVVPALMNTLLDNTCDRVSAHAAAALINFCEDCPKQIISAYLPAIMSALEQALGSAFSHMQSTGKKLRCEQLVTAIASVADAAQDLFIDFYDRIVPNLKYILVNSTSDDHKVLRGKTLESLSLIGVAVGKEKFREDAIAIMNLLQESMPTLTSDDPQCSYMICSWTRICKVLGKEFAPYLPMVMGAVLQTASYKPDVAVLEEDQCNKDDPAWSYHSVGDNKSFGIRTAGLDEKADSCAMLVCYARDLEEEFIPYVDEVAKLSVGNLRFLFVDSVRCSAAETLPWLLKCVKVQGVDFQRRLWVEFLPALCTALETENEVEVIESLVDSLAECVLQLGAAGLTKEDVEKIATVISEQIKEHEKRRLEAEAEESEEDADVEDLKEKLSDEAEMEGEVLARISDLIHNMFETFGDCFFDYMEPLLPEILQLIDVRRSYPSRQYGLCYIDDCIEFAPKRCAQYQDQYVPIMLKCLADEYPEVRQAAAYGFGIMGMIGGSDYLNTVTSALEPLAAMVNSPDARATEESSGATDNGIAAVAKILKYSGANVDIAQVVPAFLSWLPTHEDVTEAPHIYGYLADLIESDHPVVLGKDNCNLPRLVFIIVSAFALEAFPPNDEGTAVAQRLQHILRVLHNNTEVFEAVVQAAQLDEKKTETLRGLIS</sequence>
<organism evidence="12 13">
    <name type="scientific">Haemonchus contortus</name>
    <name type="common">Barber pole worm</name>
    <dbReference type="NCBI Taxonomy" id="6289"/>
    <lineage>
        <taxon>Eukaryota</taxon>
        <taxon>Metazoa</taxon>
        <taxon>Ecdysozoa</taxon>
        <taxon>Nematoda</taxon>
        <taxon>Chromadorea</taxon>
        <taxon>Rhabditida</taxon>
        <taxon>Rhabditina</taxon>
        <taxon>Rhabditomorpha</taxon>
        <taxon>Strongyloidea</taxon>
        <taxon>Trichostrongylidae</taxon>
        <taxon>Haemonchus</taxon>
    </lineage>
</organism>
<evidence type="ECO:0000256" key="5">
    <source>
        <dbReference type="ARBA" id="ARBA00022737"/>
    </source>
</evidence>
<keyword evidence="3" id="KW-0813">Transport</keyword>
<keyword evidence="5" id="KW-0677">Repeat</keyword>
<dbReference type="InterPro" id="IPR011989">
    <property type="entry name" value="ARM-like"/>
</dbReference>
<name>A0A7I4Z0K7_HAECO</name>
<dbReference type="Pfam" id="PF18829">
    <property type="entry name" value="Importin_rep_6"/>
    <property type="match status" value="1"/>
</dbReference>
<evidence type="ECO:0000256" key="2">
    <source>
        <dbReference type="ARBA" id="ARBA00004496"/>
    </source>
</evidence>